<evidence type="ECO:0000259" key="7">
    <source>
        <dbReference type="SMART" id="SM00849"/>
    </source>
</evidence>
<dbReference type="GO" id="GO:0016787">
    <property type="term" value="F:hydrolase activity"/>
    <property type="evidence" value="ECO:0007669"/>
    <property type="project" value="UniProtKB-KW"/>
</dbReference>
<evidence type="ECO:0000256" key="2">
    <source>
        <dbReference type="ARBA" id="ARBA00005179"/>
    </source>
</evidence>
<keyword evidence="5" id="KW-0378">Hydrolase</keyword>
<evidence type="ECO:0000256" key="1">
    <source>
        <dbReference type="ARBA" id="ARBA00001947"/>
    </source>
</evidence>
<feature type="domain" description="Metallo-beta-lactamase" evidence="7">
    <location>
        <begin position="51"/>
        <end position="207"/>
    </location>
</feature>
<evidence type="ECO:0000256" key="5">
    <source>
        <dbReference type="ARBA" id="ARBA00022801"/>
    </source>
</evidence>
<comment type="pathway">
    <text evidence="2">Secondary metabolite biosynthesis.</text>
</comment>
<dbReference type="PANTHER" id="PTHR23131:SF2">
    <property type="entry name" value="LACTAMASE-LIKE PROTEIN APTB-RELATED"/>
    <property type="match status" value="1"/>
</dbReference>
<dbReference type="PANTHER" id="PTHR23131">
    <property type="entry name" value="ENDORIBONUCLEASE LACTB2"/>
    <property type="match status" value="1"/>
</dbReference>
<dbReference type="InterPro" id="IPR036866">
    <property type="entry name" value="RibonucZ/Hydroxyglut_hydro"/>
</dbReference>
<dbReference type="InterPro" id="IPR036388">
    <property type="entry name" value="WH-like_DNA-bd_sf"/>
</dbReference>
<evidence type="ECO:0000313" key="9">
    <source>
        <dbReference type="Proteomes" id="UP001215712"/>
    </source>
</evidence>
<dbReference type="FunFam" id="3.60.15.10:FF:000041">
    <property type="entry name" value="Metallo-beta-lactamase domain protein"/>
    <property type="match status" value="1"/>
</dbReference>
<dbReference type="CDD" id="cd07722">
    <property type="entry name" value="LACTB2-like_MBL-fold"/>
    <property type="match status" value="1"/>
</dbReference>
<reference evidence="8" key="2">
    <citation type="submission" date="2023-01" db="EMBL/GenBank/DDBJ databases">
        <authorList>
            <person name="Petersen C."/>
        </authorList>
    </citation>
    <scope>NUCLEOTIDE SEQUENCE</scope>
    <source>
        <strain evidence="8">IBT 17514</strain>
    </source>
</reference>
<name>A0AAD6HU01_9EURO</name>
<dbReference type="Proteomes" id="UP001215712">
    <property type="component" value="Unassembled WGS sequence"/>
</dbReference>
<dbReference type="SUPFAM" id="SSF56281">
    <property type="entry name" value="Metallo-hydrolase/oxidoreductase"/>
    <property type="match status" value="1"/>
</dbReference>
<dbReference type="SMART" id="SM00849">
    <property type="entry name" value="Lactamase_B"/>
    <property type="match status" value="1"/>
</dbReference>
<comment type="similarity">
    <text evidence="3">Belongs to the metallo-beta-lactamase superfamily.</text>
</comment>
<dbReference type="GO" id="GO:0044550">
    <property type="term" value="P:secondary metabolite biosynthetic process"/>
    <property type="evidence" value="ECO:0007669"/>
    <property type="project" value="UniProtKB-ARBA"/>
</dbReference>
<protein>
    <submittedName>
        <fullName evidence="8">Metallo-beta-lactamase superfamily protein</fullName>
    </submittedName>
</protein>
<evidence type="ECO:0000256" key="3">
    <source>
        <dbReference type="ARBA" id="ARBA00007749"/>
    </source>
</evidence>
<dbReference type="Gene3D" id="3.60.15.10">
    <property type="entry name" value="Ribonuclease Z/Hydroxyacylglutathione hydrolase-like"/>
    <property type="match status" value="1"/>
</dbReference>
<gene>
    <name evidence="8" type="ORF">N7493_001334</name>
</gene>
<dbReference type="InterPro" id="IPR001279">
    <property type="entry name" value="Metallo-B-lactamas"/>
</dbReference>
<proteinExistence type="inferred from homology"/>
<comment type="caution">
    <text evidence="8">The sequence shown here is derived from an EMBL/GenBank/DDBJ whole genome shotgun (WGS) entry which is preliminary data.</text>
</comment>
<keyword evidence="4" id="KW-0479">Metal-binding</keyword>
<evidence type="ECO:0000313" key="8">
    <source>
        <dbReference type="EMBL" id="KAJ5738179.1"/>
    </source>
</evidence>
<comment type="cofactor">
    <cofactor evidence="1">
        <name>Zn(2+)</name>
        <dbReference type="ChEBI" id="CHEBI:29105"/>
    </cofactor>
</comment>
<organism evidence="8 9">
    <name type="scientific">Penicillium malachiteum</name>
    <dbReference type="NCBI Taxonomy" id="1324776"/>
    <lineage>
        <taxon>Eukaryota</taxon>
        <taxon>Fungi</taxon>
        <taxon>Dikarya</taxon>
        <taxon>Ascomycota</taxon>
        <taxon>Pezizomycotina</taxon>
        <taxon>Eurotiomycetes</taxon>
        <taxon>Eurotiomycetidae</taxon>
        <taxon>Eurotiales</taxon>
        <taxon>Aspergillaceae</taxon>
        <taxon>Penicillium</taxon>
    </lineage>
</organism>
<dbReference type="InterPro" id="IPR047921">
    <property type="entry name" value="LACTB2-like_MBL-fold"/>
</dbReference>
<dbReference type="InterPro" id="IPR050662">
    <property type="entry name" value="Sec-metab_biosynth-thioest"/>
</dbReference>
<evidence type="ECO:0000256" key="4">
    <source>
        <dbReference type="ARBA" id="ARBA00022723"/>
    </source>
</evidence>
<accession>A0AAD6HU01</accession>
<dbReference type="GO" id="GO:0046872">
    <property type="term" value="F:metal ion binding"/>
    <property type="evidence" value="ECO:0007669"/>
    <property type="project" value="UniProtKB-KW"/>
</dbReference>
<dbReference type="AlphaFoldDB" id="A0AAD6HU01"/>
<dbReference type="EMBL" id="JAQJAN010000002">
    <property type="protein sequence ID" value="KAJ5738179.1"/>
    <property type="molecule type" value="Genomic_DNA"/>
</dbReference>
<keyword evidence="6" id="KW-0862">Zinc</keyword>
<sequence length="324" mass="35984">MAMRIPFDQSVWYEYLAGQEAQLPPLNDIEHITDRVVRVMGGNPGLMQLQGTNTYLVGTGRSRIIIDTGEGLPCWIERVVQLVRDHQLEISHILLTHWHGDHAGGVADLVAYNTELASRVYKNQPDRGQNGIVDGQVFATEGATLRAIFTPGHAVDHMCFVLEEENALFTGDNVLGHGYSVIQDLAMYMKSLVRMAALRCTTGYPAHGAKIEDMSAKMQEYITHEDFRIQQVFSTLSQNRIVESSVSVPQVVGKGKGGGMTLAEIVQSIYGDVPVDVVEKAFAPFLTQVLWKLAEDRKVGFEPGEPMKRKWFGLSVREVQPDSD</sequence>
<reference evidence="8" key="1">
    <citation type="journal article" date="2023" name="IMA Fungus">
        <title>Comparative genomic study of the Penicillium genus elucidates a diverse pangenome and 15 lateral gene transfer events.</title>
        <authorList>
            <person name="Petersen C."/>
            <person name="Sorensen T."/>
            <person name="Nielsen M.R."/>
            <person name="Sondergaard T.E."/>
            <person name="Sorensen J.L."/>
            <person name="Fitzpatrick D.A."/>
            <person name="Frisvad J.C."/>
            <person name="Nielsen K.L."/>
        </authorList>
    </citation>
    <scope>NUCLEOTIDE SEQUENCE</scope>
    <source>
        <strain evidence="8">IBT 17514</strain>
    </source>
</reference>
<dbReference type="Pfam" id="PF00753">
    <property type="entry name" value="Lactamase_B"/>
    <property type="match status" value="1"/>
</dbReference>
<dbReference type="Gene3D" id="1.10.10.10">
    <property type="entry name" value="Winged helix-like DNA-binding domain superfamily/Winged helix DNA-binding domain"/>
    <property type="match status" value="1"/>
</dbReference>
<evidence type="ECO:0000256" key="6">
    <source>
        <dbReference type="ARBA" id="ARBA00022833"/>
    </source>
</evidence>
<keyword evidence="9" id="KW-1185">Reference proteome</keyword>